<keyword evidence="2" id="KW-1133">Transmembrane helix</keyword>
<dbReference type="Proteomes" id="UP000754750">
    <property type="component" value="Unassembled WGS sequence"/>
</dbReference>
<dbReference type="Pfam" id="PF10112">
    <property type="entry name" value="Halogen_Hydrol"/>
    <property type="match status" value="1"/>
</dbReference>
<feature type="transmembrane region" description="Helical" evidence="2">
    <location>
        <begin position="113"/>
        <end position="130"/>
    </location>
</feature>
<evidence type="ECO:0000256" key="1">
    <source>
        <dbReference type="SAM" id="MobiDB-lite"/>
    </source>
</evidence>
<sequence length="322" mass="36234">MRGKPAQAESHAGAPAENLHFHTKNKKRVPPQGLNSMPKNFAYKETALNQNRCIRTKVFLLGKRWILCRAPGEGNRAPAFDFLDRDMQKHYNENTLTRWGEREKLMREVTRKSAIPVYAAAVPWLLGALVLPFYQAWHFVLAAVISAAAYVVMSRVFPAKTILVPEEERPANTGDADADALINDGRTQLKRLRALDEEIADPGVSAHIVRICDICGKIFAYLEKNTSKATKLRLFFNYYLPTTVKLLESYERMASQDISGENIESAMRGVEGILSSIEGAFEKQLDHLFADEALDISTDITVLENMMAREGLTKDQFDKDSK</sequence>
<gene>
    <name evidence="3" type="ORF">E7512_06605</name>
</gene>
<evidence type="ECO:0008006" key="5">
    <source>
        <dbReference type="Google" id="ProtNLM"/>
    </source>
</evidence>
<evidence type="ECO:0000256" key="2">
    <source>
        <dbReference type="SAM" id="Phobius"/>
    </source>
</evidence>
<feature type="region of interest" description="Disordered" evidence="1">
    <location>
        <begin position="1"/>
        <end position="36"/>
    </location>
</feature>
<keyword evidence="2" id="KW-0812">Transmembrane</keyword>
<dbReference type="InterPro" id="IPR018770">
    <property type="entry name" value="ChloroindolylP_hydrolase"/>
</dbReference>
<accession>A0A928KRI6</accession>
<organism evidence="3 4">
    <name type="scientific">Faecalispora sporosphaeroides</name>
    <dbReference type="NCBI Taxonomy" id="1549"/>
    <lineage>
        <taxon>Bacteria</taxon>
        <taxon>Bacillati</taxon>
        <taxon>Bacillota</taxon>
        <taxon>Clostridia</taxon>
        <taxon>Eubacteriales</taxon>
        <taxon>Oscillospiraceae</taxon>
        <taxon>Faecalispora</taxon>
    </lineage>
</organism>
<comment type="caution">
    <text evidence="3">The sequence shown here is derived from an EMBL/GenBank/DDBJ whole genome shotgun (WGS) entry which is preliminary data.</text>
</comment>
<reference evidence="3" key="1">
    <citation type="submission" date="2019-04" db="EMBL/GenBank/DDBJ databases">
        <title>Evolution of Biomass-Degrading Anaerobic Consortia Revealed by Metagenomics.</title>
        <authorList>
            <person name="Peng X."/>
        </authorList>
    </citation>
    <scope>NUCLEOTIDE SEQUENCE</scope>
    <source>
        <strain evidence="3">SIG551</strain>
    </source>
</reference>
<protein>
    <recommendedName>
        <fullName evidence="5">5-bromo-4-chloroindolyl phosphate hydrolysis protein</fullName>
    </recommendedName>
</protein>
<feature type="transmembrane region" description="Helical" evidence="2">
    <location>
        <begin position="136"/>
        <end position="153"/>
    </location>
</feature>
<evidence type="ECO:0000313" key="3">
    <source>
        <dbReference type="EMBL" id="MBE6833240.1"/>
    </source>
</evidence>
<evidence type="ECO:0000313" key="4">
    <source>
        <dbReference type="Proteomes" id="UP000754750"/>
    </source>
</evidence>
<keyword evidence="2" id="KW-0472">Membrane</keyword>
<name>A0A928KRI6_9FIRM</name>
<dbReference type="AlphaFoldDB" id="A0A928KRI6"/>
<proteinExistence type="predicted"/>
<dbReference type="EMBL" id="SVNY01000003">
    <property type="protein sequence ID" value="MBE6833240.1"/>
    <property type="molecule type" value="Genomic_DNA"/>
</dbReference>